<evidence type="ECO:0000313" key="2">
    <source>
        <dbReference type="Proteomes" id="UP000050761"/>
    </source>
</evidence>
<sequence>MVISAAGPSQYHRSVLTGFEGITDVNGGLKRSIATPGSRRRAMINVALYPCYPLYGQFDEERKEAKRECLLFGLAFRHKTIFSPA</sequence>
<dbReference type="AlphaFoldDB" id="A0A183GJ15"/>
<evidence type="ECO:0000313" key="3">
    <source>
        <dbReference type="WBParaSite" id="HPBE_0002264801-mRNA-1"/>
    </source>
</evidence>
<accession>A0A183GJ15</accession>
<reference evidence="3" key="2">
    <citation type="submission" date="2019-09" db="UniProtKB">
        <authorList>
            <consortium name="WormBaseParasite"/>
        </authorList>
    </citation>
    <scope>IDENTIFICATION</scope>
</reference>
<keyword evidence="2" id="KW-1185">Reference proteome</keyword>
<name>A0A183GJ15_HELPZ</name>
<protein>
    <submittedName>
        <fullName evidence="1 3">Uncharacterized protein</fullName>
    </submittedName>
</protein>
<dbReference type="Proteomes" id="UP000050761">
    <property type="component" value="Unassembled WGS sequence"/>
</dbReference>
<dbReference type="WBParaSite" id="HPBE_0002264801-mRNA-1">
    <property type="protein sequence ID" value="HPBE_0002264801-mRNA-1"/>
    <property type="gene ID" value="HPBE_0002264801"/>
</dbReference>
<dbReference type="EMBL" id="UZAH01034211">
    <property type="protein sequence ID" value="VDP33893.1"/>
    <property type="molecule type" value="Genomic_DNA"/>
</dbReference>
<proteinExistence type="predicted"/>
<gene>
    <name evidence="1" type="ORF">HPBE_LOCUS22647</name>
</gene>
<accession>A0A3P8GHQ9</accession>
<organism evidence="2 3">
    <name type="scientific">Heligmosomoides polygyrus</name>
    <name type="common">Parasitic roundworm</name>
    <dbReference type="NCBI Taxonomy" id="6339"/>
    <lineage>
        <taxon>Eukaryota</taxon>
        <taxon>Metazoa</taxon>
        <taxon>Ecdysozoa</taxon>
        <taxon>Nematoda</taxon>
        <taxon>Chromadorea</taxon>
        <taxon>Rhabditida</taxon>
        <taxon>Rhabditina</taxon>
        <taxon>Rhabditomorpha</taxon>
        <taxon>Strongyloidea</taxon>
        <taxon>Heligmosomidae</taxon>
        <taxon>Heligmosomoides</taxon>
    </lineage>
</organism>
<evidence type="ECO:0000313" key="1">
    <source>
        <dbReference type="EMBL" id="VDP33893.1"/>
    </source>
</evidence>
<reference evidence="1 2" key="1">
    <citation type="submission" date="2018-11" db="EMBL/GenBank/DDBJ databases">
        <authorList>
            <consortium name="Pathogen Informatics"/>
        </authorList>
    </citation>
    <scope>NUCLEOTIDE SEQUENCE [LARGE SCALE GENOMIC DNA]</scope>
</reference>